<feature type="region of interest" description="Disordered" evidence="1">
    <location>
        <begin position="147"/>
        <end position="187"/>
    </location>
</feature>
<dbReference type="AlphaFoldDB" id="A0A820BH91"/>
<reference evidence="2" key="1">
    <citation type="submission" date="2021-02" db="EMBL/GenBank/DDBJ databases">
        <authorList>
            <person name="Nowell W R."/>
        </authorList>
    </citation>
    <scope>NUCLEOTIDE SEQUENCE</scope>
</reference>
<proteinExistence type="predicted"/>
<evidence type="ECO:0000313" key="2">
    <source>
        <dbReference type="EMBL" id="CAF4200654.1"/>
    </source>
</evidence>
<evidence type="ECO:0000256" key="1">
    <source>
        <dbReference type="SAM" id="MobiDB-lite"/>
    </source>
</evidence>
<evidence type="ECO:0000313" key="3">
    <source>
        <dbReference type="Proteomes" id="UP000663836"/>
    </source>
</evidence>
<dbReference type="Proteomes" id="UP000663836">
    <property type="component" value="Unassembled WGS sequence"/>
</dbReference>
<comment type="caution">
    <text evidence="2">The sequence shown here is derived from an EMBL/GenBank/DDBJ whole genome shotgun (WGS) entry which is preliminary data.</text>
</comment>
<feature type="region of interest" description="Disordered" evidence="1">
    <location>
        <begin position="100"/>
        <end position="133"/>
    </location>
</feature>
<sequence length="354" mass="40270">MTSKPNTKEKSSVAREKNISKENSEQMVLVREEISQVLMIIDSNKVSLINKTSKLIPGITVVWQGKSRERWRGPILAIGTEEHCLQVMDTIQKNLQDTNNDSVELKNKDKQNLQSTITIEPKTSEDKQSDEDGCEQSILHVVEAEENERDASLLTTTDNSIISPSSISNKRPPEENDNISSKRKKNSHHGISVPYAVYSAKEKECLLLKAQVNQYEQEWMPRPKDPRVIQYLIEITNILTGNVNDTQEDLGDVLLEIMEVLNMSEEQLARCHGRTATATARHIMKFKYPNPSPNFKFSKIDDNILQTIIKYTRMSNPTDTTLDVDIRHAMGNYIAAFFFKNKTKRSTSSNDVTE</sequence>
<protein>
    <submittedName>
        <fullName evidence="2">Uncharacterized protein</fullName>
    </submittedName>
</protein>
<gene>
    <name evidence="2" type="ORF">JBS370_LOCUS36504</name>
</gene>
<organism evidence="2 3">
    <name type="scientific">Rotaria sordida</name>
    <dbReference type="NCBI Taxonomy" id="392033"/>
    <lineage>
        <taxon>Eukaryota</taxon>
        <taxon>Metazoa</taxon>
        <taxon>Spiralia</taxon>
        <taxon>Gnathifera</taxon>
        <taxon>Rotifera</taxon>
        <taxon>Eurotatoria</taxon>
        <taxon>Bdelloidea</taxon>
        <taxon>Philodinida</taxon>
        <taxon>Philodinidae</taxon>
        <taxon>Rotaria</taxon>
    </lineage>
</organism>
<accession>A0A820BH91</accession>
<dbReference type="EMBL" id="CAJOBD010014517">
    <property type="protein sequence ID" value="CAF4200654.1"/>
    <property type="molecule type" value="Genomic_DNA"/>
</dbReference>
<name>A0A820BH91_9BILA</name>